<dbReference type="PANTHER" id="PTHR43272">
    <property type="entry name" value="LONG-CHAIN-FATTY-ACID--COA LIGASE"/>
    <property type="match status" value="1"/>
</dbReference>
<evidence type="ECO:0000313" key="5">
    <source>
        <dbReference type="EMBL" id="CAI2358866.1"/>
    </source>
</evidence>
<reference evidence="5" key="1">
    <citation type="submission" date="2023-07" db="EMBL/GenBank/DDBJ databases">
        <authorList>
            <consortium name="AG Swart"/>
            <person name="Singh M."/>
            <person name="Singh A."/>
            <person name="Seah K."/>
            <person name="Emmerich C."/>
        </authorList>
    </citation>
    <scope>NUCLEOTIDE SEQUENCE</scope>
    <source>
        <strain evidence="5">DP1</strain>
    </source>
</reference>
<keyword evidence="1" id="KW-0436">Ligase</keyword>
<dbReference type="InterPro" id="IPR000873">
    <property type="entry name" value="AMP-dep_synth/lig_dom"/>
</dbReference>
<evidence type="ECO:0000256" key="2">
    <source>
        <dbReference type="ARBA" id="ARBA00022832"/>
    </source>
</evidence>
<dbReference type="Gene3D" id="3.40.50.12780">
    <property type="entry name" value="N-terminal domain of ligase-like"/>
    <property type="match status" value="1"/>
</dbReference>
<dbReference type="EMBL" id="CAMPGE010000141">
    <property type="protein sequence ID" value="CAI2358866.1"/>
    <property type="molecule type" value="Genomic_DNA"/>
</dbReference>
<keyword evidence="2" id="KW-0276">Fatty acid metabolism</keyword>
<evidence type="ECO:0000256" key="1">
    <source>
        <dbReference type="ARBA" id="ARBA00022598"/>
    </source>
</evidence>
<evidence type="ECO:0000313" key="6">
    <source>
        <dbReference type="Proteomes" id="UP001295684"/>
    </source>
</evidence>
<comment type="caution">
    <text evidence="5">The sequence shown here is derived from an EMBL/GenBank/DDBJ whole genome shotgun (WGS) entry which is preliminary data.</text>
</comment>
<dbReference type="GO" id="GO:0016020">
    <property type="term" value="C:membrane"/>
    <property type="evidence" value="ECO:0007669"/>
    <property type="project" value="TreeGrafter"/>
</dbReference>
<dbReference type="Pfam" id="PF23562">
    <property type="entry name" value="AMP-binding_C_3"/>
    <property type="match status" value="1"/>
</dbReference>
<dbReference type="Pfam" id="PF00501">
    <property type="entry name" value="AMP-binding"/>
    <property type="match status" value="1"/>
</dbReference>
<dbReference type="InterPro" id="IPR020845">
    <property type="entry name" value="AMP-binding_CS"/>
</dbReference>
<keyword evidence="6" id="KW-1185">Reference proteome</keyword>
<keyword evidence="3" id="KW-0443">Lipid metabolism</keyword>
<evidence type="ECO:0000259" key="4">
    <source>
        <dbReference type="Pfam" id="PF00501"/>
    </source>
</evidence>
<organism evidence="5 6">
    <name type="scientific">Euplotes crassus</name>
    <dbReference type="NCBI Taxonomy" id="5936"/>
    <lineage>
        <taxon>Eukaryota</taxon>
        <taxon>Sar</taxon>
        <taxon>Alveolata</taxon>
        <taxon>Ciliophora</taxon>
        <taxon>Intramacronucleata</taxon>
        <taxon>Spirotrichea</taxon>
        <taxon>Hypotrichia</taxon>
        <taxon>Euplotida</taxon>
        <taxon>Euplotidae</taxon>
        <taxon>Moneuplotes</taxon>
    </lineage>
</organism>
<dbReference type="PANTHER" id="PTHR43272:SF32">
    <property type="entry name" value="AMP-DEPENDENT SYNTHETASE_LIGASE DOMAIN-CONTAINING PROTEIN"/>
    <property type="match status" value="1"/>
</dbReference>
<evidence type="ECO:0000256" key="3">
    <source>
        <dbReference type="ARBA" id="ARBA00023098"/>
    </source>
</evidence>
<dbReference type="InterPro" id="IPR042099">
    <property type="entry name" value="ANL_N_sf"/>
</dbReference>
<proteinExistence type="predicted"/>
<gene>
    <name evidence="5" type="ORF">ECRASSUSDP1_LOCUS149</name>
</gene>
<dbReference type="GO" id="GO:0005783">
    <property type="term" value="C:endoplasmic reticulum"/>
    <property type="evidence" value="ECO:0007669"/>
    <property type="project" value="TreeGrafter"/>
</dbReference>
<feature type="domain" description="AMP-dependent synthetase/ligase" evidence="4">
    <location>
        <begin position="65"/>
        <end position="498"/>
    </location>
</feature>
<dbReference type="PROSITE" id="PS00455">
    <property type="entry name" value="AMP_BINDING"/>
    <property type="match status" value="1"/>
</dbReference>
<dbReference type="SUPFAM" id="SSF56801">
    <property type="entry name" value="Acetyl-CoA synthetase-like"/>
    <property type="match status" value="1"/>
</dbReference>
<name>A0AAD1TYQ1_EUPCR</name>
<dbReference type="Proteomes" id="UP001295684">
    <property type="component" value="Unassembled WGS sequence"/>
</dbReference>
<dbReference type="GO" id="GO:0004467">
    <property type="term" value="F:long-chain fatty acid-CoA ligase activity"/>
    <property type="evidence" value="ECO:0007669"/>
    <property type="project" value="TreeGrafter"/>
</dbReference>
<sequence length="699" mass="78798">MKANDNEYVILSVKGYKKLAGIDNTGKNLYWTTDINTEIPIKMKLQKQDGYEPLMPKTLSEYLIHNVENYPEDPCLHAELMKGTWTTWNWAQVFDISFRFAKALVAIHATHRSSVNIIGFNSPYWMFAFFGTIMADNIAVGVYTTNEPGACQYVAEHSSAEVVVAEDEKQMQKYISVLDQLPKLKRIIVWNTDRFIKRPHPLAIGWEEFLDLANDQTESDLTNEEIVKERIKNQVPGMCCNIVYTSGTTGNPKGVMLTHDNQQFVIIQMIKNAEDEGFESGKERVVSYLPLSHSAAQANDVLGTIVFRNQVYFARPDALQGSLVETMQYAKPTIFLAVPRVYEKMEEKLKEIASQAPGVLQRLSNWAKTKGAAHTEARLQGKPNPFGYSLAHFLVLGRIKKALGLEEAKVLIVGAAPLKKATFDYFKSLDMPIVNSYGMSECNGPETVSKVKKYKEDTVGFAIPETHIKIESREQTEGGYENEGEICFRGRNNFIGYLNNEEKTKETLDQDGYIHSGDIGTKDEEGFVKITGRIKELIVTAGGENVAPVLIEDSLKDICPIISNVMVIGDDKKFLSALITLKVEVDNSEGLNTPTKDLTPNVKTFLSKELNIKGVTTTDDAIDNEDIQRYIQEKIDENNKISISRAQYIRKYRILPTDFSIEGGELTPTLKLKRNIAIEKYKDIIEEMYTEEEPQKAKI</sequence>
<protein>
    <recommendedName>
        <fullName evidence="4">AMP-dependent synthetase/ligase domain-containing protein</fullName>
    </recommendedName>
</protein>
<accession>A0AAD1TYQ1</accession>
<dbReference type="AlphaFoldDB" id="A0AAD1TYQ1"/>